<gene>
    <name evidence="4" type="ORF">COLO4_26795</name>
</gene>
<dbReference type="PANTHER" id="PTHR27005:SF280">
    <property type="entry name" value="WALL-ASSOCIATED RECEPTOR KINASE-LIKE 8"/>
    <property type="match status" value="1"/>
</dbReference>
<proteinExistence type="predicted"/>
<dbReference type="Gene3D" id="1.10.510.10">
    <property type="entry name" value="Transferase(Phosphotransferase) domain 1"/>
    <property type="match status" value="1"/>
</dbReference>
<evidence type="ECO:0000313" key="4">
    <source>
        <dbReference type="EMBL" id="OMO73911.1"/>
    </source>
</evidence>
<sequence>MSSSEGNIEKTKVFTSKELDKATDNFNKDRVLGQGEKPISSERAEEGKSLATYFIISMEESQLFEIIDPRVAKEAKHEELIMVAKLAYRCLSLSGKKRPTMKEIAMELERISSLQKDSSVQNNQDEIDCVHHVDITYPSDATSTSTVSVFDSGIELIETQPLIYAKRK</sequence>
<dbReference type="GO" id="GO:0005524">
    <property type="term" value="F:ATP binding"/>
    <property type="evidence" value="ECO:0007669"/>
    <property type="project" value="UniProtKB-KW"/>
</dbReference>
<evidence type="ECO:0000256" key="3">
    <source>
        <dbReference type="SAM" id="MobiDB-lite"/>
    </source>
</evidence>
<dbReference type="GO" id="GO:0007166">
    <property type="term" value="P:cell surface receptor signaling pathway"/>
    <property type="evidence" value="ECO:0007669"/>
    <property type="project" value="InterPro"/>
</dbReference>
<name>A0A1R3HUP9_9ROSI</name>
<evidence type="ECO:0000256" key="2">
    <source>
        <dbReference type="ARBA" id="ARBA00022840"/>
    </source>
</evidence>
<dbReference type="GO" id="GO:0004674">
    <property type="term" value="F:protein serine/threonine kinase activity"/>
    <property type="evidence" value="ECO:0007669"/>
    <property type="project" value="TreeGrafter"/>
</dbReference>
<comment type="caution">
    <text evidence="4">The sequence shown here is derived from an EMBL/GenBank/DDBJ whole genome shotgun (WGS) entry which is preliminary data.</text>
</comment>
<dbReference type="Proteomes" id="UP000187203">
    <property type="component" value="Unassembled WGS sequence"/>
</dbReference>
<organism evidence="4 5">
    <name type="scientific">Corchorus olitorius</name>
    <dbReference type="NCBI Taxonomy" id="93759"/>
    <lineage>
        <taxon>Eukaryota</taxon>
        <taxon>Viridiplantae</taxon>
        <taxon>Streptophyta</taxon>
        <taxon>Embryophyta</taxon>
        <taxon>Tracheophyta</taxon>
        <taxon>Spermatophyta</taxon>
        <taxon>Magnoliopsida</taxon>
        <taxon>eudicotyledons</taxon>
        <taxon>Gunneridae</taxon>
        <taxon>Pentapetalae</taxon>
        <taxon>rosids</taxon>
        <taxon>malvids</taxon>
        <taxon>Malvales</taxon>
        <taxon>Malvaceae</taxon>
        <taxon>Grewioideae</taxon>
        <taxon>Apeibeae</taxon>
        <taxon>Corchorus</taxon>
    </lineage>
</organism>
<evidence type="ECO:0000313" key="5">
    <source>
        <dbReference type="Proteomes" id="UP000187203"/>
    </source>
</evidence>
<dbReference type="EMBL" id="AWUE01019383">
    <property type="protein sequence ID" value="OMO73911.1"/>
    <property type="molecule type" value="Genomic_DNA"/>
</dbReference>
<evidence type="ECO:0000256" key="1">
    <source>
        <dbReference type="ARBA" id="ARBA00022741"/>
    </source>
</evidence>
<feature type="region of interest" description="Disordered" evidence="3">
    <location>
        <begin position="25"/>
        <end position="44"/>
    </location>
</feature>
<dbReference type="OrthoDB" id="969267at2759"/>
<dbReference type="PANTHER" id="PTHR27005">
    <property type="entry name" value="WALL-ASSOCIATED RECEPTOR KINASE-LIKE 21"/>
    <property type="match status" value="1"/>
</dbReference>
<dbReference type="InterPro" id="IPR045274">
    <property type="entry name" value="WAK-like"/>
</dbReference>
<protein>
    <submittedName>
        <fullName evidence="4">Uncharacterized protein</fullName>
    </submittedName>
</protein>
<reference evidence="5" key="1">
    <citation type="submission" date="2013-09" db="EMBL/GenBank/DDBJ databases">
        <title>Corchorus olitorius genome sequencing.</title>
        <authorList>
            <person name="Alam M."/>
            <person name="Haque M.S."/>
            <person name="Islam M.S."/>
            <person name="Emdad E.M."/>
            <person name="Islam M.M."/>
            <person name="Ahmed B."/>
            <person name="Halim A."/>
            <person name="Hossen Q.M.M."/>
            <person name="Hossain M.Z."/>
            <person name="Ahmed R."/>
            <person name="Khan M.M."/>
            <person name="Islam R."/>
            <person name="Rashid M.M."/>
            <person name="Khan S.A."/>
            <person name="Rahman M.S."/>
            <person name="Alam M."/>
            <person name="Yahiya A.S."/>
            <person name="Khan M.S."/>
            <person name="Azam M.S."/>
            <person name="Haque T."/>
            <person name="Lashkar M.Z.H."/>
            <person name="Akhand A.I."/>
            <person name="Morshed G."/>
            <person name="Roy S."/>
            <person name="Uddin K.S."/>
            <person name="Rabeya T."/>
            <person name="Hossain A.S."/>
            <person name="Chowdhury A."/>
            <person name="Snigdha A.R."/>
            <person name="Mortoza M.S."/>
            <person name="Matin S.A."/>
            <person name="Hoque S.M.E."/>
            <person name="Islam M.K."/>
            <person name="Roy D.K."/>
            <person name="Haider R."/>
            <person name="Moosa M.M."/>
            <person name="Elias S.M."/>
            <person name="Hasan A.M."/>
            <person name="Jahan S."/>
            <person name="Shafiuddin M."/>
            <person name="Mahmood N."/>
            <person name="Shommy N.S."/>
        </authorList>
    </citation>
    <scope>NUCLEOTIDE SEQUENCE [LARGE SCALE GENOMIC DNA]</scope>
    <source>
        <strain evidence="5">cv. O-4</strain>
    </source>
</reference>
<dbReference type="AlphaFoldDB" id="A0A1R3HUP9"/>
<accession>A0A1R3HUP9</accession>
<keyword evidence="5" id="KW-1185">Reference proteome</keyword>
<dbReference type="STRING" id="93759.A0A1R3HUP9"/>
<keyword evidence="2" id="KW-0067">ATP-binding</keyword>
<keyword evidence="1" id="KW-0547">Nucleotide-binding</keyword>
<dbReference type="GO" id="GO:0005886">
    <property type="term" value="C:plasma membrane"/>
    <property type="evidence" value="ECO:0007669"/>
    <property type="project" value="TreeGrafter"/>
</dbReference>